<feature type="compositionally biased region" description="Polar residues" evidence="1">
    <location>
        <begin position="94"/>
        <end position="107"/>
    </location>
</feature>
<dbReference type="RefSeq" id="XP_016245768.1">
    <property type="nucleotide sequence ID" value="XM_016395912.1"/>
</dbReference>
<evidence type="ECO:0000256" key="1">
    <source>
        <dbReference type="SAM" id="MobiDB-lite"/>
    </source>
</evidence>
<feature type="region of interest" description="Disordered" evidence="1">
    <location>
        <begin position="34"/>
        <end position="137"/>
    </location>
</feature>
<feature type="compositionally biased region" description="Polar residues" evidence="1">
    <location>
        <begin position="126"/>
        <end position="137"/>
    </location>
</feature>
<protein>
    <submittedName>
        <fullName evidence="2">Uncharacterized protein</fullName>
    </submittedName>
</protein>
<name>A0A0D2AKR5_9EURO</name>
<keyword evidence="3" id="KW-1185">Reference proteome</keyword>
<proteinExistence type="predicted"/>
<dbReference type="Proteomes" id="UP000054466">
    <property type="component" value="Unassembled WGS sequence"/>
</dbReference>
<organism evidence="2 3">
    <name type="scientific">Cladophialophora immunda</name>
    <dbReference type="NCBI Taxonomy" id="569365"/>
    <lineage>
        <taxon>Eukaryota</taxon>
        <taxon>Fungi</taxon>
        <taxon>Dikarya</taxon>
        <taxon>Ascomycota</taxon>
        <taxon>Pezizomycotina</taxon>
        <taxon>Eurotiomycetes</taxon>
        <taxon>Chaetothyriomycetidae</taxon>
        <taxon>Chaetothyriales</taxon>
        <taxon>Herpotrichiellaceae</taxon>
        <taxon>Cladophialophora</taxon>
    </lineage>
</organism>
<dbReference type="AlphaFoldDB" id="A0A0D2AKR5"/>
<sequence length="168" mass="17951">MANPFLLTTLVVEENTSSHASEANCGNECWEPGGGLLGGGPWDGLASSSEPDHAVALSDSTTLSREYPRPDENNVGVGESKETNNTKAGDETLETATATGQDTNVTTVIHPASARCGPKRRRKQDPTPQDPESYSAQEQLVAKVKGIYQDLSTIESEYSNMVQKHSSD</sequence>
<accession>A0A0D2AKR5</accession>
<gene>
    <name evidence="2" type="ORF">PV07_08719</name>
</gene>
<dbReference type="HOGENOM" id="CLU_1586293_0_0_1"/>
<reference evidence="2 3" key="1">
    <citation type="submission" date="2015-01" db="EMBL/GenBank/DDBJ databases">
        <title>The Genome Sequence of Cladophialophora immunda CBS83496.</title>
        <authorList>
            <consortium name="The Broad Institute Genomics Platform"/>
            <person name="Cuomo C."/>
            <person name="de Hoog S."/>
            <person name="Gorbushina A."/>
            <person name="Stielow B."/>
            <person name="Teixiera M."/>
            <person name="Abouelleil A."/>
            <person name="Chapman S.B."/>
            <person name="Priest M."/>
            <person name="Young S.K."/>
            <person name="Wortman J."/>
            <person name="Nusbaum C."/>
            <person name="Birren B."/>
        </authorList>
    </citation>
    <scope>NUCLEOTIDE SEQUENCE [LARGE SCALE GENOMIC DNA]</scope>
    <source>
        <strain evidence="2 3">CBS 83496</strain>
    </source>
</reference>
<dbReference type="GeneID" id="27347913"/>
<evidence type="ECO:0000313" key="3">
    <source>
        <dbReference type="Proteomes" id="UP000054466"/>
    </source>
</evidence>
<dbReference type="VEuPathDB" id="FungiDB:PV07_08719"/>
<evidence type="ECO:0000313" key="2">
    <source>
        <dbReference type="EMBL" id="KIW25552.1"/>
    </source>
</evidence>
<dbReference type="EMBL" id="KN847044">
    <property type="protein sequence ID" value="KIW25552.1"/>
    <property type="molecule type" value="Genomic_DNA"/>
</dbReference>
<feature type="compositionally biased region" description="Basic and acidic residues" evidence="1">
    <location>
        <begin position="79"/>
        <end position="90"/>
    </location>
</feature>